<protein>
    <recommendedName>
        <fullName evidence="3">C2H2-type domain-containing protein</fullName>
    </recommendedName>
</protein>
<evidence type="ECO:0000259" key="3">
    <source>
        <dbReference type="PROSITE" id="PS50157"/>
    </source>
</evidence>
<keyword evidence="1" id="KW-0479">Metal-binding</keyword>
<keyword evidence="1" id="KW-0863">Zinc-finger</keyword>
<proteinExistence type="predicted"/>
<accession>A0AAN6NST4</accession>
<reference evidence="4" key="2">
    <citation type="submission" date="2023-06" db="EMBL/GenBank/DDBJ databases">
        <authorList>
            <consortium name="Lawrence Berkeley National Laboratory"/>
            <person name="Mondo S.J."/>
            <person name="Hensen N."/>
            <person name="Bonometti L."/>
            <person name="Westerberg I."/>
            <person name="Brannstrom I.O."/>
            <person name="Guillou S."/>
            <person name="Cros-Aarteil S."/>
            <person name="Calhoun S."/>
            <person name="Haridas S."/>
            <person name="Kuo A."/>
            <person name="Pangilinan J."/>
            <person name="Riley R."/>
            <person name="Labutti K."/>
            <person name="Andreopoulos B."/>
            <person name="Lipzen A."/>
            <person name="Chen C."/>
            <person name="Yanf M."/>
            <person name="Daum C."/>
            <person name="Ng V."/>
            <person name="Clum A."/>
            <person name="Steindorff A."/>
            <person name="Ohm R."/>
            <person name="Martin F."/>
            <person name="Silar P."/>
            <person name="Natvig D."/>
            <person name="Lalanne C."/>
            <person name="Gautier V."/>
            <person name="Ament-Velasquez S.L."/>
            <person name="Kruys A."/>
            <person name="Hutchinson M.I."/>
            <person name="Powell A.J."/>
            <person name="Barry K."/>
            <person name="Miller A.N."/>
            <person name="Grigoriev I.V."/>
            <person name="Debuchy R."/>
            <person name="Gladieux P."/>
            <person name="Thoren M.H."/>
            <person name="Johannesson H."/>
        </authorList>
    </citation>
    <scope>NUCLEOTIDE SEQUENCE</scope>
    <source>
        <strain evidence="4">CBS 626.80</strain>
    </source>
</reference>
<gene>
    <name evidence="4" type="ORF">QBC32DRAFT_168037</name>
</gene>
<dbReference type="SMART" id="SM00355">
    <property type="entry name" value="ZnF_C2H2"/>
    <property type="match status" value="3"/>
</dbReference>
<dbReference type="Proteomes" id="UP001303222">
    <property type="component" value="Unassembled WGS sequence"/>
</dbReference>
<dbReference type="InterPro" id="IPR013087">
    <property type="entry name" value="Znf_C2H2_type"/>
</dbReference>
<sequence>MSTLQHRLIHDGGLYSTVIRDNASHATLSQASMMGHHRGSCPHEENLVTDGTVARVVLMFLRDLLERPNPHQVHSGYKCPMARCRKIFLGHLQLIQHWLSCPELHNGVFECDKCNMLHEFPTNEKDWAYWTGWKHQEVNVERKRSLGSKMRDTFTLRKRDTNRKTNTLSEIHTHLPRFMLHARTHTAASMESVVQNPAMIGCPTPHSAMPFTGHNATGDFFPLHKQPTATDMMDASLELFRQGFSAEEMSELQSAVSSITASSTIEVEPSQRASTNTLRTTSFPPRFSQYQSSTPPIQGNSNAITSQPYLFTSQPTIPTGTLQLDDIPPPTAMSLNDHVVVASVPVSETSMPHAMPMDGHSWWSPRTTGGIQGLTPDSSGTSSNFHIQTPPAMAISNANNGRDMATPDTPIRNRDADETQLHQIYSHQQGGAHHQDVARSPSLNSVETMQPNTTPMGIGTSSEMGQQSTPTNGNPTPSDGVLSPTHDGQRSHSHSEHQHHQHHQHHQQSHQHPTSSTGIEIDHRRPNNNTQQDLNLSHGLGHGNSSSEYDLICDECQWKPRGVRENLKGYLRKHKNTHKGLRLSCDVPSCTKAFSRLDNLKKHKKDKHGIEDTMSPIAGGGGGLLPLKRVASAEGMADANAKRPDTSDSQQRLRDLSGDYTMLWPALHF</sequence>
<dbReference type="AlphaFoldDB" id="A0AAN6NST4"/>
<evidence type="ECO:0000256" key="2">
    <source>
        <dbReference type="SAM" id="MobiDB-lite"/>
    </source>
</evidence>
<organism evidence="4 5">
    <name type="scientific">Pseudoneurospora amorphoporcata</name>
    <dbReference type="NCBI Taxonomy" id="241081"/>
    <lineage>
        <taxon>Eukaryota</taxon>
        <taxon>Fungi</taxon>
        <taxon>Dikarya</taxon>
        <taxon>Ascomycota</taxon>
        <taxon>Pezizomycotina</taxon>
        <taxon>Sordariomycetes</taxon>
        <taxon>Sordariomycetidae</taxon>
        <taxon>Sordariales</taxon>
        <taxon>Sordariaceae</taxon>
        <taxon>Pseudoneurospora</taxon>
    </lineage>
</organism>
<feature type="compositionally biased region" description="Polar residues" evidence="2">
    <location>
        <begin position="445"/>
        <end position="477"/>
    </location>
</feature>
<feature type="region of interest" description="Disordered" evidence="2">
    <location>
        <begin position="393"/>
        <end position="413"/>
    </location>
</feature>
<dbReference type="Gene3D" id="3.30.160.60">
    <property type="entry name" value="Classic Zinc Finger"/>
    <property type="match status" value="1"/>
</dbReference>
<dbReference type="PROSITE" id="PS50157">
    <property type="entry name" value="ZINC_FINGER_C2H2_2"/>
    <property type="match status" value="1"/>
</dbReference>
<feature type="compositionally biased region" description="Polar residues" evidence="2">
    <location>
        <begin position="271"/>
        <end position="301"/>
    </location>
</feature>
<evidence type="ECO:0000313" key="4">
    <source>
        <dbReference type="EMBL" id="KAK3951211.1"/>
    </source>
</evidence>
<keyword evidence="5" id="KW-1185">Reference proteome</keyword>
<keyword evidence="1" id="KW-0862">Zinc</keyword>
<feature type="compositionally biased region" description="Basic and acidic residues" evidence="2">
    <location>
        <begin position="487"/>
        <end position="498"/>
    </location>
</feature>
<evidence type="ECO:0000256" key="1">
    <source>
        <dbReference type="PROSITE-ProRule" id="PRU00042"/>
    </source>
</evidence>
<dbReference type="PROSITE" id="PS00028">
    <property type="entry name" value="ZINC_FINGER_C2H2_1"/>
    <property type="match status" value="1"/>
</dbReference>
<name>A0AAN6NST4_9PEZI</name>
<reference evidence="4" key="1">
    <citation type="journal article" date="2023" name="Mol. Phylogenet. Evol.">
        <title>Genome-scale phylogeny and comparative genomics of the fungal order Sordariales.</title>
        <authorList>
            <person name="Hensen N."/>
            <person name="Bonometti L."/>
            <person name="Westerberg I."/>
            <person name="Brannstrom I.O."/>
            <person name="Guillou S."/>
            <person name="Cros-Aarteil S."/>
            <person name="Calhoun S."/>
            <person name="Haridas S."/>
            <person name="Kuo A."/>
            <person name="Mondo S."/>
            <person name="Pangilinan J."/>
            <person name="Riley R."/>
            <person name="LaButti K."/>
            <person name="Andreopoulos B."/>
            <person name="Lipzen A."/>
            <person name="Chen C."/>
            <person name="Yan M."/>
            <person name="Daum C."/>
            <person name="Ng V."/>
            <person name="Clum A."/>
            <person name="Steindorff A."/>
            <person name="Ohm R.A."/>
            <person name="Martin F."/>
            <person name="Silar P."/>
            <person name="Natvig D.O."/>
            <person name="Lalanne C."/>
            <person name="Gautier V."/>
            <person name="Ament-Velasquez S.L."/>
            <person name="Kruys A."/>
            <person name="Hutchinson M.I."/>
            <person name="Powell A.J."/>
            <person name="Barry K."/>
            <person name="Miller A.N."/>
            <person name="Grigoriev I.V."/>
            <person name="Debuchy R."/>
            <person name="Gladieux P."/>
            <person name="Hiltunen Thoren M."/>
            <person name="Johannesson H."/>
        </authorList>
    </citation>
    <scope>NUCLEOTIDE SEQUENCE</scope>
    <source>
        <strain evidence="4">CBS 626.80</strain>
    </source>
</reference>
<dbReference type="GO" id="GO:0008270">
    <property type="term" value="F:zinc ion binding"/>
    <property type="evidence" value="ECO:0007669"/>
    <property type="project" value="UniProtKB-KW"/>
</dbReference>
<dbReference type="EMBL" id="MU859154">
    <property type="protein sequence ID" value="KAK3951211.1"/>
    <property type="molecule type" value="Genomic_DNA"/>
</dbReference>
<comment type="caution">
    <text evidence="4">The sequence shown here is derived from an EMBL/GenBank/DDBJ whole genome shotgun (WGS) entry which is preliminary data.</text>
</comment>
<feature type="region of interest" description="Disordered" evidence="2">
    <location>
        <begin position="445"/>
        <end position="541"/>
    </location>
</feature>
<feature type="region of interest" description="Disordered" evidence="2">
    <location>
        <begin position="267"/>
        <end position="301"/>
    </location>
</feature>
<evidence type="ECO:0000313" key="5">
    <source>
        <dbReference type="Proteomes" id="UP001303222"/>
    </source>
</evidence>
<feature type="domain" description="C2H2-type" evidence="3">
    <location>
        <begin position="583"/>
        <end position="613"/>
    </location>
</feature>
<feature type="compositionally biased region" description="Basic residues" evidence="2">
    <location>
        <begin position="499"/>
        <end position="509"/>
    </location>
</feature>